<dbReference type="PANTHER" id="PTHR10858:SF23">
    <property type="entry name" value="DEOXYRIBONUCLEASE II"/>
    <property type="match status" value="1"/>
</dbReference>
<dbReference type="Proteomes" id="UP000504635">
    <property type="component" value="Unplaced"/>
</dbReference>
<dbReference type="CDD" id="cd09121">
    <property type="entry name" value="PLDc_DNaseII_2"/>
    <property type="match status" value="1"/>
</dbReference>
<dbReference type="FunCoup" id="A0A6J2YK92">
    <property type="interactions" value="86"/>
</dbReference>
<evidence type="ECO:0000256" key="3">
    <source>
        <dbReference type="SAM" id="SignalP"/>
    </source>
</evidence>
<comment type="similarity">
    <text evidence="1">Belongs to the DNase II family.</text>
</comment>
<sequence length="356" mass="40048">MVVIKCCYLVWLMLIYCVLNISDGLQCRDQENNDVDWFVVYKLPKQSAHSNSLVRAGVAYTYITSNNAEKWILSDVGIDQVNSIIANTLSPFSSSNSKDYLYILYNDQPPYGSKSERMGHTKGVVIANETQGFWLIHSVPMFPVTFGSYHYPHTATHYGQSFLCISTDVTHLNTVGLQLQYNEPHIYDQNIPDTFKTSTPDLYRAANNITIETSPFFNIAHINSSQGIEFISFAKSGKFHKDLYADLVGPKLESDLYVETWPNEPDRLPSECDKTFEVNNVVSILIPEANVSFKTTVDHSKWAVSSHTTSKNKWICIGDINRAGPQVLRGGGTTCLNNNILTDDYQNIITAVQKCK</sequence>
<keyword evidence="3" id="KW-0732">Signal</keyword>
<organism evidence="4 5">
    <name type="scientific">Sitophilus oryzae</name>
    <name type="common">Rice weevil</name>
    <name type="synonym">Curculio oryzae</name>
    <dbReference type="NCBI Taxonomy" id="7048"/>
    <lineage>
        <taxon>Eukaryota</taxon>
        <taxon>Metazoa</taxon>
        <taxon>Ecdysozoa</taxon>
        <taxon>Arthropoda</taxon>
        <taxon>Hexapoda</taxon>
        <taxon>Insecta</taxon>
        <taxon>Pterygota</taxon>
        <taxon>Neoptera</taxon>
        <taxon>Endopterygota</taxon>
        <taxon>Coleoptera</taxon>
        <taxon>Polyphaga</taxon>
        <taxon>Cucujiformia</taxon>
        <taxon>Curculionidae</taxon>
        <taxon>Dryophthorinae</taxon>
        <taxon>Sitophilus</taxon>
    </lineage>
</organism>
<keyword evidence="2" id="KW-0378">Hydrolase</keyword>
<dbReference type="GO" id="GO:0006309">
    <property type="term" value="P:apoptotic DNA fragmentation"/>
    <property type="evidence" value="ECO:0007669"/>
    <property type="project" value="TreeGrafter"/>
</dbReference>
<proteinExistence type="inferred from homology"/>
<dbReference type="RefSeq" id="XP_030763559.1">
    <property type="nucleotide sequence ID" value="XM_030907699.1"/>
</dbReference>
<feature type="chain" id="PRO_5026834442" evidence="3">
    <location>
        <begin position="25"/>
        <end position="356"/>
    </location>
</feature>
<dbReference type="InterPro" id="IPR004947">
    <property type="entry name" value="DNase_II"/>
</dbReference>
<reference evidence="5" key="1">
    <citation type="submission" date="2025-08" db="UniProtKB">
        <authorList>
            <consortium name="RefSeq"/>
        </authorList>
    </citation>
    <scope>IDENTIFICATION</scope>
    <source>
        <tissue evidence="5">Gonads</tissue>
    </source>
</reference>
<feature type="signal peptide" evidence="3">
    <location>
        <begin position="1"/>
        <end position="24"/>
    </location>
</feature>
<dbReference type="CDD" id="cd09120">
    <property type="entry name" value="PLDc_DNaseII_1"/>
    <property type="match status" value="1"/>
</dbReference>
<evidence type="ECO:0000256" key="2">
    <source>
        <dbReference type="ARBA" id="ARBA00022801"/>
    </source>
</evidence>
<name>A0A6J2YK92_SITOR</name>
<evidence type="ECO:0000313" key="5">
    <source>
        <dbReference type="RefSeq" id="XP_030763559.1"/>
    </source>
</evidence>
<dbReference type="InParanoid" id="A0A6J2YK92"/>
<dbReference type="GO" id="GO:0004531">
    <property type="term" value="F:deoxyribonuclease II activity"/>
    <property type="evidence" value="ECO:0007669"/>
    <property type="project" value="InterPro"/>
</dbReference>
<evidence type="ECO:0000313" key="4">
    <source>
        <dbReference type="Proteomes" id="UP000504635"/>
    </source>
</evidence>
<protein>
    <submittedName>
        <fullName evidence="5">Plancitoxin-1</fullName>
    </submittedName>
</protein>
<dbReference type="OrthoDB" id="10261598at2759"/>
<dbReference type="KEGG" id="soy:115888114"/>
<dbReference type="GeneID" id="115888114"/>
<dbReference type="Pfam" id="PF03265">
    <property type="entry name" value="DNase_II"/>
    <property type="match status" value="1"/>
</dbReference>
<dbReference type="PANTHER" id="PTHR10858">
    <property type="entry name" value="DEOXYRIBONUCLEASE II"/>
    <property type="match status" value="1"/>
</dbReference>
<keyword evidence="4" id="KW-1185">Reference proteome</keyword>
<evidence type="ECO:0000256" key="1">
    <source>
        <dbReference type="ARBA" id="ARBA00007527"/>
    </source>
</evidence>
<dbReference type="AlphaFoldDB" id="A0A6J2YK92"/>
<gene>
    <name evidence="5" type="primary">LOC115888114</name>
</gene>
<accession>A0A6J2YK92</accession>